<dbReference type="Gene3D" id="3.30.390.10">
    <property type="entry name" value="Enolase-like, N-terminal domain"/>
    <property type="match status" value="1"/>
</dbReference>
<reference evidence="16" key="1">
    <citation type="submission" date="2017-09" db="EMBL/GenBank/DDBJ databases">
        <title>Depth-based differentiation of microbial function through sediment-hosted aquifers and enrichment of novel symbionts in the deep terrestrial subsurface.</title>
        <authorList>
            <person name="Probst A.J."/>
            <person name="Ladd B."/>
            <person name="Jarett J.K."/>
            <person name="Geller-Mcgrath D.E."/>
            <person name="Sieber C.M.K."/>
            <person name="Emerson J.B."/>
            <person name="Anantharaman K."/>
            <person name="Thomas B.C."/>
            <person name="Malmstrom R."/>
            <person name="Stieglmeier M."/>
            <person name="Klingl A."/>
            <person name="Woyke T."/>
            <person name="Ryan C.M."/>
            <person name="Banfield J.F."/>
        </authorList>
    </citation>
    <scope>NUCLEOTIDE SEQUENCE [LARGE SCALE GENOMIC DNA]</scope>
</reference>
<dbReference type="GO" id="GO:0005576">
    <property type="term" value="C:extracellular region"/>
    <property type="evidence" value="ECO:0007669"/>
    <property type="project" value="UniProtKB-SubCell"/>
</dbReference>
<feature type="binding site" evidence="9">
    <location>
        <position position="341"/>
    </location>
    <ligand>
        <name>(2R)-2-phosphoglycerate</name>
        <dbReference type="ChEBI" id="CHEBI:58289"/>
    </ligand>
</feature>
<dbReference type="GO" id="GO:0004634">
    <property type="term" value="F:phosphopyruvate hydratase activity"/>
    <property type="evidence" value="ECO:0007669"/>
    <property type="project" value="UniProtKB-UniRule"/>
</dbReference>
<evidence type="ECO:0000256" key="5">
    <source>
        <dbReference type="ARBA" id="ARBA00022525"/>
    </source>
</evidence>
<feature type="binding site" evidence="11">
    <location>
        <position position="316"/>
    </location>
    <ligand>
        <name>substrate</name>
    </ligand>
</feature>
<feature type="binding site" evidence="9">
    <location>
        <position position="392"/>
    </location>
    <ligand>
        <name>(2R)-2-phosphoglycerate</name>
        <dbReference type="ChEBI" id="CHEBI:58289"/>
    </ligand>
</feature>
<gene>
    <name evidence="9" type="primary">eno</name>
    <name evidence="15" type="ORF">COT80_03830</name>
</gene>
<evidence type="ECO:0000256" key="2">
    <source>
        <dbReference type="ARBA" id="ARBA00009604"/>
    </source>
</evidence>
<dbReference type="Gene3D" id="3.20.20.120">
    <property type="entry name" value="Enolase-like C-terminal domain"/>
    <property type="match status" value="1"/>
</dbReference>
<evidence type="ECO:0000256" key="3">
    <source>
        <dbReference type="ARBA" id="ARBA00012058"/>
    </source>
</evidence>
<keyword evidence="5 9" id="KW-0964">Secreted</keyword>
<dbReference type="FunFam" id="3.30.390.10:FF:000001">
    <property type="entry name" value="Enolase"/>
    <property type="match status" value="1"/>
</dbReference>
<dbReference type="Pfam" id="PF03952">
    <property type="entry name" value="Enolase_N"/>
    <property type="match status" value="1"/>
</dbReference>
<protein>
    <recommendedName>
        <fullName evidence="4 9">Enolase</fullName>
        <ecNumber evidence="3 9">4.2.1.11</ecNumber>
    </recommendedName>
    <alternativeName>
        <fullName evidence="9">2-phospho-D-glycerate hydro-lyase</fullName>
    </alternativeName>
    <alternativeName>
        <fullName evidence="9">2-phosphoglycerate dehydratase</fullName>
    </alternativeName>
</protein>
<dbReference type="PANTHER" id="PTHR11902">
    <property type="entry name" value="ENOLASE"/>
    <property type="match status" value="1"/>
</dbReference>
<keyword evidence="6 9" id="KW-0460">Magnesium</keyword>
<evidence type="ECO:0000313" key="16">
    <source>
        <dbReference type="Proteomes" id="UP000229056"/>
    </source>
</evidence>
<keyword evidence="8 9" id="KW-0456">Lyase</keyword>
<feature type="domain" description="Enolase C-terminal TIM barrel" evidence="13">
    <location>
        <begin position="144"/>
        <end position="416"/>
    </location>
</feature>
<comment type="pathway">
    <text evidence="1 9">Carbohydrate degradation; glycolysis; pyruvate from D-glyceraldehyde 3-phosphate: step 4/5.</text>
</comment>
<name>A0A2H0W5F8_9BACT</name>
<dbReference type="PROSITE" id="PS00164">
    <property type="entry name" value="ENOLASE"/>
    <property type="match status" value="1"/>
</dbReference>
<evidence type="ECO:0000256" key="1">
    <source>
        <dbReference type="ARBA" id="ARBA00005031"/>
    </source>
</evidence>
<accession>A0A2H0W5F8</accession>
<feature type="binding site" evidence="9 12">
    <location>
        <position position="316"/>
    </location>
    <ligand>
        <name>Mg(2+)</name>
        <dbReference type="ChEBI" id="CHEBI:18420"/>
    </ligand>
</feature>
<evidence type="ECO:0000256" key="10">
    <source>
        <dbReference type="PIRSR" id="PIRSR001400-1"/>
    </source>
</evidence>
<comment type="cofactor">
    <cofactor evidence="9">
        <name>Mg(2+)</name>
        <dbReference type="ChEBI" id="CHEBI:18420"/>
    </cofactor>
    <text evidence="9">Binds a second Mg(2+) ion via substrate during catalysis.</text>
</comment>
<dbReference type="SFLD" id="SFLDG00178">
    <property type="entry name" value="enolase"/>
    <property type="match status" value="1"/>
</dbReference>
<dbReference type="GO" id="GO:0000015">
    <property type="term" value="C:phosphopyruvate hydratase complex"/>
    <property type="evidence" value="ECO:0007669"/>
    <property type="project" value="InterPro"/>
</dbReference>
<feature type="binding site" evidence="11">
    <location>
        <position position="169"/>
    </location>
    <ligand>
        <name>substrate</name>
    </ligand>
</feature>
<feature type="domain" description="Enolase N-terminal" evidence="14">
    <location>
        <begin position="4"/>
        <end position="134"/>
    </location>
</feature>
<dbReference type="InterPro" id="IPR000941">
    <property type="entry name" value="Enolase"/>
</dbReference>
<feature type="binding site" evidence="11">
    <location>
        <begin position="368"/>
        <end position="371"/>
    </location>
    <ligand>
        <name>substrate</name>
    </ligand>
</feature>
<dbReference type="UniPathway" id="UPA00109">
    <property type="reaction ID" value="UER00187"/>
</dbReference>
<keyword evidence="7 9" id="KW-0324">Glycolysis</keyword>
<evidence type="ECO:0000256" key="6">
    <source>
        <dbReference type="ARBA" id="ARBA00022842"/>
    </source>
</evidence>
<comment type="similarity">
    <text evidence="2 9">Belongs to the enolase family.</text>
</comment>
<dbReference type="InterPro" id="IPR020811">
    <property type="entry name" value="Enolase_N"/>
</dbReference>
<dbReference type="HAMAP" id="MF_00318">
    <property type="entry name" value="Enolase"/>
    <property type="match status" value="1"/>
</dbReference>
<dbReference type="NCBIfam" id="TIGR01060">
    <property type="entry name" value="eno"/>
    <property type="match status" value="1"/>
</dbReference>
<evidence type="ECO:0000256" key="8">
    <source>
        <dbReference type="ARBA" id="ARBA00023239"/>
    </source>
</evidence>
<dbReference type="SFLD" id="SFLDF00002">
    <property type="entry name" value="enolase"/>
    <property type="match status" value="1"/>
</dbReference>
<evidence type="ECO:0000259" key="14">
    <source>
        <dbReference type="SMART" id="SM01193"/>
    </source>
</evidence>
<evidence type="ECO:0000256" key="7">
    <source>
        <dbReference type="ARBA" id="ARBA00023152"/>
    </source>
</evidence>
<keyword evidence="15" id="KW-0670">Pyruvate</keyword>
<keyword evidence="9" id="KW-0963">Cytoplasm</keyword>
<dbReference type="InterPro" id="IPR036849">
    <property type="entry name" value="Enolase-like_C_sf"/>
</dbReference>
<organism evidence="15 16">
    <name type="scientific">Candidatus Buchananbacteria bacterium CG10_big_fil_rev_8_21_14_0_10_33_19</name>
    <dbReference type="NCBI Taxonomy" id="1974525"/>
    <lineage>
        <taxon>Bacteria</taxon>
        <taxon>Candidatus Buchananiibacteriota</taxon>
    </lineage>
</organism>
<dbReference type="AlphaFoldDB" id="A0A2H0W5F8"/>
<evidence type="ECO:0000256" key="9">
    <source>
        <dbReference type="HAMAP-Rule" id="MF_00318"/>
    </source>
</evidence>
<evidence type="ECO:0000259" key="13">
    <source>
        <dbReference type="SMART" id="SM01192"/>
    </source>
</evidence>
<dbReference type="Pfam" id="PF00113">
    <property type="entry name" value="Enolase_C"/>
    <property type="match status" value="1"/>
</dbReference>
<dbReference type="EMBL" id="PEZY01000012">
    <property type="protein sequence ID" value="PIS05870.1"/>
    <property type="molecule type" value="Genomic_DNA"/>
</dbReference>
<dbReference type="GO" id="GO:0009986">
    <property type="term" value="C:cell surface"/>
    <property type="evidence" value="ECO:0007669"/>
    <property type="project" value="UniProtKB-SubCell"/>
</dbReference>
<keyword evidence="9 12" id="KW-0479">Metal-binding</keyword>
<feature type="active site" description="Proton acceptor" evidence="9 10">
    <location>
        <position position="341"/>
    </location>
</feature>
<feature type="binding site" evidence="11">
    <location>
        <position position="392"/>
    </location>
    <ligand>
        <name>substrate</name>
    </ligand>
</feature>
<dbReference type="InterPro" id="IPR020810">
    <property type="entry name" value="Enolase_C"/>
</dbReference>
<dbReference type="InterPro" id="IPR020809">
    <property type="entry name" value="Enolase_CS"/>
</dbReference>
<comment type="cofactor">
    <cofactor evidence="12">
        <name>Mg(2+)</name>
        <dbReference type="ChEBI" id="CHEBI:18420"/>
    </cofactor>
    <text evidence="12">Mg(2+) is required for catalysis and for stabilizing the dimer.</text>
</comment>
<evidence type="ECO:0000256" key="4">
    <source>
        <dbReference type="ARBA" id="ARBA00017068"/>
    </source>
</evidence>
<comment type="function">
    <text evidence="9">Catalyzes the reversible conversion of 2-phosphoglycerate (2-PG) into phosphoenolpyruvate (PEP). It is essential for the degradation of carbohydrates via glycolysis.</text>
</comment>
<feature type="binding site" evidence="9 12">
    <location>
        <position position="289"/>
    </location>
    <ligand>
        <name>Mg(2+)</name>
        <dbReference type="ChEBI" id="CHEBI:18420"/>
    </ligand>
</feature>
<dbReference type="CDD" id="cd03313">
    <property type="entry name" value="enolase"/>
    <property type="match status" value="1"/>
</dbReference>
<dbReference type="SMART" id="SM01192">
    <property type="entry name" value="Enolase_C"/>
    <property type="match status" value="1"/>
</dbReference>
<feature type="binding site" evidence="9">
    <location>
        <position position="370"/>
    </location>
    <ligand>
        <name>(2R)-2-phosphoglycerate</name>
        <dbReference type="ChEBI" id="CHEBI:58289"/>
    </ligand>
</feature>
<feature type="binding site" evidence="9">
    <location>
        <position position="168"/>
    </location>
    <ligand>
        <name>(2R)-2-phosphoglycerate</name>
        <dbReference type="ChEBI" id="CHEBI:58289"/>
    </ligand>
</feature>
<feature type="binding site" evidence="9 12">
    <location>
        <position position="246"/>
    </location>
    <ligand>
        <name>Mg(2+)</name>
        <dbReference type="ChEBI" id="CHEBI:18420"/>
    </ligand>
</feature>
<feature type="active site" description="Proton donor" evidence="9 10">
    <location>
        <position position="209"/>
    </location>
</feature>
<feature type="binding site" evidence="9">
    <location>
        <position position="371"/>
    </location>
    <ligand>
        <name>(2R)-2-phosphoglycerate</name>
        <dbReference type="ChEBI" id="CHEBI:58289"/>
    </ligand>
</feature>
<comment type="catalytic activity">
    <reaction evidence="9">
        <text>(2R)-2-phosphoglycerate = phosphoenolpyruvate + H2O</text>
        <dbReference type="Rhea" id="RHEA:10164"/>
        <dbReference type="ChEBI" id="CHEBI:15377"/>
        <dbReference type="ChEBI" id="CHEBI:58289"/>
        <dbReference type="ChEBI" id="CHEBI:58702"/>
        <dbReference type="EC" id="4.2.1.11"/>
    </reaction>
</comment>
<dbReference type="GO" id="GO:0000287">
    <property type="term" value="F:magnesium ion binding"/>
    <property type="evidence" value="ECO:0007669"/>
    <property type="project" value="UniProtKB-UniRule"/>
</dbReference>
<evidence type="ECO:0000256" key="11">
    <source>
        <dbReference type="PIRSR" id="PIRSR001400-2"/>
    </source>
</evidence>
<evidence type="ECO:0000256" key="12">
    <source>
        <dbReference type="PIRSR" id="PIRSR001400-3"/>
    </source>
</evidence>
<comment type="caution">
    <text evidence="15">The sequence shown here is derived from an EMBL/GenBank/DDBJ whole genome shotgun (WGS) entry which is preliminary data.</text>
</comment>
<dbReference type="PRINTS" id="PR00148">
    <property type="entry name" value="ENOLASE"/>
</dbReference>
<dbReference type="GO" id="GO:0006096">
    <property type="term" value="P:glycolytic process"/>
    <property type="evidence" value="ECO:0007669"/>
    <property type="project" value="UniProtKB-UniRule"/>
</dbReference>
<dbReference type="EC" id="4.2.1.11" evidence="3 9"/>
<comment type="subcellular location">
    <subcellularLocation>
        <location evidence="9">Cytoplasm</location>
    </subcellularLocation>
    <subcellularLocation>
        <location evidence="9">Secreted</location>
    </subcellularLocation>
    <subcellularLocation>
        <location evidence="9">Cell surface</location>
    </subcellularLocation>
    <text evidence="9">Fractions of enolase are present in both the cytoplasm and on the cell surface.</text>
</comment>
<dbReference type="SUPFAM" id="SSF54826">
    <property type="entry name" value="Enolase N-terminal domain-like"/>
    <property type="match status" value="1"/>
</dbReference>
<dbReference type="PIRSF" id="PIRSF001400">
    <property type="entry name" value="Enolase"/>
    <property type="match status" value="1"/>
</dbReference>
<feature type="binding site" evidence="11">
    <location>
        <position position="289"/>
    </location>
    <ligand>
        <name>substrate</name>
    </ligand>
</feature>
<dbReference type="Proteomes" id="UP000229056">
    <property type="component" value="Unassembled WGS sequence"/>
</dbReference>
<proteinExistence type="inferred from homology"/>
<dbReference type="SFLD" id="SFLDS00001">
    <property type="entry name" value="Enolase"/>
    <property type="match status" value="1"/>
</dbReference>
<dbReference type="SMART" id="SM01193">
    <property type="entry name" value="Enolase_N"/>
    <property type="match status" value="1"/>
</dbReference>
<sequence>MAKIKSVKAREILDSRGNPTVEVEIILDNNKKVWASVPSGASTGVYEALELRDGDKKRYGGKGVLKAVKNINKKIAPKIIGLDPTSQIEIDNLMIKLDGTENKSKLGANAILGVSMAVARAGAQATNQPLYLYLRKKFWSQQKKWQFPMPTMNILNGGVHAGWSIDVQEFMVVPQQKNIHQAIRCGVEIFHSLKSILKDMNYPVTVGDEGGYAPALGGNEQAMQLMSKAIKKAGYNFGRDVKISMDPASSEFYKNGQYEMKADKRNRTSDEMIEMYKKWVAKYPIAFIEDGLAEDDWAGWQKLTTELGKKIPLIGDDLFVTNVKRLQEGIDKKVGNAILIKLNQIGSVSETIETMLLAQKNKYKLAISHRSGETVDDFIADLAVASSAEFIKTGSLSRGERITKYNRLMEIWDEVK</sequence>
<evidence type="ECO:0000313" key="15">
    <source>
        <dbReference type="EMBL" id="PIS05870.1"/>
    </source>
</evidence>
<dbReference type="SUPFAM" id="SSF51604">
    <property type="entry name" value="Enolase C-terminal domain-like"/>
    <property type="match status" value="1"/>
</dbReference>
<dbReference type="InterPro" id="IPR029017">
    <property type="entry name" value="Enolase-like_N"/>
</dbReference>
<dbReference type="PANTHER" id="PTHR11902:SF1">
    <property type="entry name" value="ENOLASE"/>
    <property type="match status" value="1"/>
</dbReference>
<feature type="binding site" evidence="11">
    <location>
        <position position="160"/>
    </location>
    <ligand>
        <name>substrate</name>
    </ligand>
</feature>